<reference evidence="2 3" key="1">
    <citation type="submission" date="2019-03" db="EMBL/GenBank/DDBJ databases">
        <title>First draft genome of Liparis tanakae, snailfish: a comprehensive survey of snailfish specific genes.</title>
        <authorList>
            <person name="Kim W."/>
            <person name="Song I."/>
            <person name="Jeong J.-H."/>
            <person name="Kim D."/>
            <person name="Kim S."/>
            <person name="Ryu S."/>
            <person name="Song J.Y."/>
            <person name="Lee S.K."/>
        </authorList>
    </citation>
    <scope>NUCLEOTIDE SEQUENCE [LARGE SCALE GENOMIC DNA]</scope>
    <source>
        <tissue evidence="2">Muscle</tissue>
    </source>
</reference>
<gene>
    <name evidence="2" type="ORF">EYF80_068331</name>
</gene>
<name>A0A4Z2DYQ9_9TELE</name>
<feature type="signal peptide" evidence="1">
    <location>
        <begin position="1"/>
        <end position="16"/>
    </location>
</feature>
<evidence type="ECO:0000313" key="2">
    <source>
        <dbReference type="EMBL" id="TNN21557.1"/>
    </source>
</evidence>
<accession>A0A4Z2DYQ9</accession>
<dbReference type="Proteomes" id="UP000314294">
    <property type="component" value="Unassembled WGS sequence"/>
</dbReference>
<organism evidence="2 3">
    <name type="scientific">Liparis tanakae</name>
    <name type="common">Tanaka's snailfish</name>
    <dbReference type="NCBI Taxonomy" id="230148"/>
    <lineage>
        <taxon>Eukaryota</taxon>
        <taxon>Metazoa</taxon>
        <taxon>Chordata</taxon>
        <taxon>Craniata</taxon>
        <taxon>Vertebrata</taxon>
        <taxon>Euteleostomi</taxon>
        <taxon>Actinopterygii</taxon>
        <taxon>Neopterygii</taxon>
        <taxon>Teleostei</taxon>
        <taxon>Neoteleostei</taxon>
        <taxon>Acanthomorphata</taxon>
        <taxon>Eupercaria</taxon>
        <taxon>Perciformes</taxon>
        <taxon>Cottioidei</taxon>
        <taxon>Cottales</taxon>
        <taxon>Liparidae</taxon>
        <taxon>Liparis</taxon>
    </lineage>
</organism>
<evidence type="ECO:0000256" key="1">
    <source>
        <dbReference type="SAM" id="SignalP"/>
    </source>
</evidence>
<dbReference type="AlphaFoldDB" id="A0A4Z2DYQ9"/>
<keyword evidence="1" id="KW-0732">Signal</keyword>
<keyword evidence="3" id="KW-1185">Reference proteome</keyword>
<protein>
    <recommendedName>
        <fullName evidence="4">Secreted protein</fullName>
    </recommendedName>
</protein>
<evidence type="ECO:0008006" key="4">
    <source>
        <dbReference type="Google" id="ProtNLM"/>
    </source>
</evidence>
<dbReference type="EMBL" id="SRLO01027304">
    <property type="protein sequence ID" value="TNN21557.1"/>
    <property type="molecule type" value="Genomic_DNA"/>
</dbReference>
<feature type="chain" id="PRO_5021419637" description="Secreted protein" evidence="1">
    <location>
        <begin position="17"/>
        <end position="81"/>
    </location>
</feature>
<comment type="caution">
    <text evidence="2">The sequence shown here is derived from an EMBL/GenBank/DDBJ whole genome shotgun (WGS) entry which is preliminary data.</text>
</comment>
<evidence type="ECO:0000313" key="3">
    <source>
        <dbReference type="Proteomes" id="UP000314294"/>
    </source>
</evidence>
<sequence length="81" mass="8866">MRCSVFVLQLRSLTSSVTVRTSWWSTTFSCIAAARSNRPATPEITERRVALPWTTALNLDGPVAIATTATLDDIKAQEILS</sequence>
<proteinExistence type="predicted"/>